<protein>
    <submittedName>
        <fullName evidence="2">Uncharacterized protein</fullName>
    </submittedName>
</protein>
<feature type="transmembrane region" description="Helical" evidence="1">
    <location>
        <begin position="71"/>
        <end position="92"/>
    </location>
</feature>
<feature type="transmembrane region" description="Helical" evidence="1">
    <location>
        <begin position="304"/>
        <end position="325"/>
    </location>
</feature>
<keyword evidence="1" id="KW-0472">Membrane</keyword>
<keyword evidence="1" id="KW-0812">Transmembrane</keyword>
<evidence type="ECO:0000256" key="1">
    <source>
        <dbReference type="SAM" id="Phobius"/>
    </source>
</evidence>
<keyword evidence="1" id="KW-1133">Transmembrane helix</keyword>
<comment type="caution">
    <text evidence="2">The sequence shown here is derived from an EMBL/GenBank/DDBJ whole genome shotgun (WGS) entry which is preliminary data.</text>
</comment>
<gene>
    <name evidence="2" type="ORF">B0F87_107152</name>
</gene>
<sequence length="350" mass="40491">MLTSQQDNSIDNILKPISWIVSFIFFGISFFQTGKGLEILFSWQYLGFILSFAILLGLVFCYTLAVHKRKAWLWGFIFFAFVNFFCNLNAFYPNMMVDTLIRNELKAHRENYAALSENIYAAFLDTKLVNLESAVDAKLMQLQKQILQDGLGDKSKAIITELNTLLGTNLTLLKTERGNSASWQKTADAYKEMINSELKAKIEKNDNNSKVQLVKDTESLKDTIFPEIDSVLNAKNKIEFPINQNITELMNNIVKNYTIHCITAHRLKPNFNCNEKYFSENSEIGKFSHTLPSALKYLSEFNTIIVILICFAIDFFFPSLAYLYLKNHNQDNNIPSRFRWFWQPKDIEHV</sequence>
<accession>A0A2S6HBQ5</accession>
<evidence type="ECO:0000313" key="3">
    <source>
        <dbReference type="Proteomes" id="UP000240010"/>
    </source>
</evidence>
<evidence type="ECO:0000313" key="2">
    <source>
        <dbReference type="EMBL" id="PPK74909.1"/>
    </source>
</evidence>
<feature type="transmembrane region" description="Helical" evidence="1">
    <location>
        <begin position="43"/>
        <end position="65"/>
    </location>
</feature>
<feature type="transmembrane region" description="Helical" evidence="1">
    <location>
        <begin position="12"/>
        <end position="31"/>
    </location>
</feature>
<dbReference type="AlphaFoldDB" id="A0A2S6HBQ5"/>
<organism evidence="2 3">
    <name type="scientific">Methylobacter tundripaludum</name>
    <dbReference type="NCBI Taxonomy" id="173365"/>
    <lineage>
        <taxon>Bacteria</taxon>
        <taxon>Pseudomonadati</taxon>
        <taxon>Pseudomonadota</taxon>
        <taxon>Gammaproteobacteria</taxon>
        <taxon>Methylococcales</taxon>
        <taxon>Methylococcaceae</taxon>
        <taxon>Methylobacter</taxon>
    </lineage>
</organism>
<reference evidence="2 3" key="1">
    <citation type="submission" date="2018-02" db="EMBL/GenBank/DDBJ databases">
        <title>Subsurface microbial communities from deep shales in Ohio and West Virginia, USA.</title>
        <authorList>
            <person name="Wrighton K."/>
        </authorList>
    </citation>
    <scope>NUCLEOTIDE SEQUENCE [LARGE SCALE GENOMIC DNA]</scope>
    <source>
        <strain evidence="2 3">OWC-DMM</strain>
    </source>
</reference>
<dbReference type="RefSeq" id="WP_104429429.1">
    <property type="nucleotide sequence ID" value="NZ_PTIZ01000007.1"/>
</dbReference>
<dbReference type="EMBL" id="PTIZ01000007">
    <property type="protein sequence ID" value="PPK74909.1"/>
    <property type="molecule type" value="Genomic_DNA"/>
</dbReference>
<proteinExistence type="predicted"/>
<name>A0A2S6HBQ5_9GAMM</name>
<dbReference type="Proteomes" id="UP000240010">
    <property type="component" value="Unassembled WGS sequence"/>
</dbReference>